<proteinExistence type="predicted"/>
<protein>
    <submittedName>
        <fullName evidence="1">Uncharacterized protein</fullName>
    </submittedName>
</protein>
<dbReference type="Proteomes" id="UP000256269">
    <property type="component" value="Unassembled WGS sequence"/>
</dbReference>
<organism evidence="1 2">
    <name type="scientific">Kutzneria buriramensis</name>
    <dbReference type="NCBI Taxonomy" id="1045776"/>
    <lineage>
        <taxon>Bacteria</taxon>
        <taxon>Bacillati</taxon>
        <taxon>Actinomycetota</taxon>
        <taxon>Actinomycetes</taxon>
        <taxon>Pseudonocardiales</taxon>
        <taxon>Pseudonocardiaceae</taxon>
        <taxon>Kutzneria</taxon>
    </lineage>
</organism>
<dbReference type="AlphaFoldDB" id="A0A3E0HKZ9"/>
<accession>A0A3E0HKZ9</accession>
<evidence type="ECO:0000313" key="1">
    <source>
        <dbReference type="EMBL" id="REH47020.1"/>
    </source>
</evidence>
<gene>
    <name evidence="1" type="ORF">BCF44_106184</name>
</gene>
<dbReference type="EMBL" id="QUNO01000006">
    <property type="protein sequence ID" value="REH47020.1"/>
    <property type="molecule type" value="Genomic_DNA"/>
</dbReference>
<evidence type="ECO:0000313" key="2">
    <source>
        <dbReference type="Proteomes" id="UP000256269"/>
    </source>
</evidence>
<keyword evidence="2" id="KW-1185">Reference proteome</keyword>
<sequence>MNDVRFGGVGGISGSHNVTITDPQAPVYINELRKAAASRWLSADRSSWLSERFVAPDTPAFREAQAKLREPGIVVVAGAAGSGRQTAARMLLQDSRPDTVLMQSVVLDDDENEVSPSPESVGVGDRLLLDLTAVEPGDLRTLLHRFESFRAEVERRAHLLVVLPVGYRDVVEGELAGRVHDLGRPAADKVLRRHLERDGIVPRDEDLTDDKVREFLAASSMQQVANLAQQVRQQGDGSILGAVEALSDQSADAADLVVGARDGRCRALLLVAAMFDGGSADTVHLGYEQLLATLDYPVRDDHPLDENDLAHALEQFRISVAPSGQIGFGRIGMDAAVRSHIWRHYPGLRAELSKWAREFGRCDALTPSEHDEFTWRLAAQLLAVDRPDDIRELAESWTREGHAASPNAVAALEKALRLALEHPKYASMFRHVCYEWARQPTLPPALAQLVINVSATVIATSVPDQAIVRLHHLTHHNDPAVAQDAASTLLGLADAPPLWPRVLRRLCVGPYGNGLRAGDDELFVELIRPRVVGASAQLGPVSLPALAPAAERQLAMGWRALLSRPGEEPVRTAMSRWLSVSVHAESLQLLDILVEATEGQPPLLGQLFRIGRLWANGGQDGRRRLVLARLRERINVALGVQHLFSDVPKGFSG</sequence>
<dbReference type="OrthoDB" id="3848913at2"/>
<comment type="caution">
    <text evidence="1">The sequence shown here is derived from an EMBL/GenBank/DDBJ whole genome shotgun (WGS) entry which is preliminary data.</text>
</comment>
<name>A0A3E0HKZ9_9PSEU</name>
<reference evidence="1 2" key="1">
    <citation type="submission" date="2018-08" db="EMBL/GenBank/DDBJ databases">
        <title>Genomic Encyclopedia of Archaeal and Bacterial Type Strains, Phase II (KMG-II): from individual species to whole genera.</title>
        <authorList>
            <person name="Goeker M."/>
        </authorList>
    </citation>
    <scope>NUCLEOTIDE SEQUENCE [LARGE SCALE GENOMIC DNA]</scope>
    <source>
        <strain evidence="1 2">DSM 45791</strain>
    </source>
</reference>
<dbReference type="RefSeq" id="WP_116175676.1">
    <property type="nucleotide sequence ID" value="NZ_CP144375.1"/>
</dbReference>